<dbReference type="AlphaFoldDB" id="A0A645EUT7"/>
<dbReference type="EMBL" id="VSSQ01051134">
    <property type="protein sequence ID" value="MPN05220.1"/>
    <property type="molecule type" value="Genomic_DNA"/>
</dbReference>
<sequence length="67" mass="7856">MSEGNNEIYLTPSEDFRFAEENYNYFGYVKVVKDIENINMDEIKNEIKTYKISDTDYLYAGGQPSCH</sequence>
<protein>
    <submittedName>
        <fullName evidence="1">Uncharacterized protein</fullName>
    </submittedName>
</protein>
<reference evidence="1" key="1">
    <citation type="submission" date="2019-08" db="EMBL/GenBank/DDBJ databases">
        <authorList>
            <person name="Kucharzyk K."/>
            <person name="Murdoch R.W."/>
            <person name="Higgins S."/>
            <person name="Loffler F."/>
        </authorList>
    </citation>
    <scope>NUCLEOTIDE SEQUENCE</scope>
</reference>
<name>A0A645EUT7_9ZZZZ</name>
<evidence type="ECO:0000313" key="1">
    <source>
        <dbReference type="EMBL" id="MPN05220.1"/>
    </source>
</evidence>
<proteinExistence type="predicted"/>
<comment type="caution">
    <text evidence="1">The sequence shown here is derived from an EMBL/GenBank/DDBJ whole genome shotgun (WGS) entry which is preliminary data.</text>
</comment>
<accession>A0A645EUT7</accession>
<organism evidence="1">
    <name type="scientific">bioreactor metagenome</name>
    <dbReference type="NCBI Taxonomy" id="1076179"/>
    <lineage>
        <taxon>unclassified sequences</taxon>
        <taxon>metagenomes</taxon>
        <taxon>ecological metagenomes</taxon>
    </lineage>
</organism>
<gene>
    <name evidence="1" type="ORF">SDC9_152470</name>
</gene>